<sequence length="397" mass="45630">MGELILLKTCTGPGHSGRRTGRQKNFVAIRPRIGMTLDPEGRWKPRHRAFIAPTRSKAEAAFRAWQQRTRGFDPEEPVGLLLENYLYGLINSRDLAYNTKSEYLNTYRFLLQGTEFARRPLNEINALDYQQFIDHSCCPDYYLRFLNALLGRFCRFLSLGGDIPDITRGIRLPARKRSVSNIVIWTPEELLKITGGLDQVPHIRFMIILMMNTGLRISELLGLQYGDIQGHTLHVERQLIKQEDLTGGGKTSYVLLPPKSLDSRRSIPLSDPVLAALREHRIWRSWRDHRESCEGPEDMIFLTRYGNPYDKRSLQGTFNRYYRKIGVPCRGFHTYRHTFATELVEAGAPIEVVSKLLGHSNINVTAKYYVSISEQTKAQAIHNLAALHQAREAFRIY</sequence>
<dbReference type="GO" id="GO:0006310">
    <property type="term" value="P:DNA recombination"/>
    <property type="evidence" value="ECO:0007669"/>
    <property type="project" value="UniProtKB-KW"/>
</dbReference>
<dbReference type="STRING" id="155865.SAMN05216515_1332"/>
<reference evidence="5 6" key="1">
    <citation type="submission" date="2016-10" db="EMBL/GenBank/DDBJ databases">
        <authorList>
            <person name="de Groot N.N."/>
        </authorList>
    </citation>
    <scope>NUCLEOTIDE SEQUENCE [LARGE SCALE GENOMIC DNA]</scope>
    <source>
        <strain evidence="5 6">KHGC13</strain>
    </source>
</reference>
<proteinExistence type="inferred from homology"/>
<dbReference type="InterPro" id="IPR050090">
    <property type="entry name" value="Tyrosine_recombinase_XerCD"/>
</dbReference>
<evidence type="ECO:0000256" key="3">
    <source>
        <dbReference type="ARBA" id="ARBA00023172"/>
    </source>
</evidence>
<evidence type="ECO:0000256" key="1">
    <source>
        <dbReference type="ARBA" id="ARBA00008857"/>
    </source>
</evidence>
<gene>
    <name evidence="5" type="ORF">SAMN05216508_13021</name>
</gene>
<dbReference type="OrthoDB" id="111144at2"/>
<protein>
    <submittedName>
        <fullName evidence="5">Site-specific recombinase XerD</fullName>
    </submittedName>
</protein>
<dbReference type="InterPro" id="IPR013762">
    <property type="entry name" value="Integrase-like_cat_sf"/>
</dbReference>
<dbReference type="PROSITE" id="PS51898">
    <property type="entry name" value="TYR_RECOMBINASE"/>
    <property type="match status" value="1"/>
</dbReference>
<dbReference type="Pfam" id="PF00589">
    <property type="entry name" value="Phage_integrase"/>
    <property type="match status" value="1"/>
</dbReference>
<feature type="domain" description="Tyr recombinase" evidence="4">
    <location>
        <begin position="180"/>
        <end position="382"/>
    </location>
</feature>
<dbReference type="InterPro" id="IPR002104">
    <property type="entry name" value="Integrase_catalytic"/>
</dbReference>
<keyword evidence="6" id="KW-1185">Reference proteome</keyword>
<keyword evidence="2" id="KW-0238">DNA-binding</keyword>
<dbReference type="RefSeq" id="WP_090471986.1">
    <property type="nucleotide sequence ID" value="NZ_FOWF01000033.1"/>
</dbReference>
<evidence type="ECO:0000259" key="4">
    <source>
        <dbReference type="PROSITE" id="PS51898"/>
    </source>
</evidence>
<dbReference type="PANTHER" id="PTHR30349:SF41">
    <property type="entry name" value="INTEGRASE_RECOMBINASE PROTEIN MJ0367-RELATED"/>
    <property type="match status" value="1"/>
</dbReference>
<dbReference type="Gene3D" id="1.10.443.10">
    <property type="entry name" value="Intergrase catalytic core"/>
    <property type="match status" value="1"/>
</dbReference>
<dbReference type="CDD" id="cd01189">
    <property type="entry name" value="INT_ICEBs1_C_like"/>
    <property type="match status" value="1"/>
</dbReference>
<evidence type="ECO:0000256" key="2">
    <source>
        <dbReference type="ARBA" id="ARBA00023125"/>
    </source>
</evidence>
<dbReference type="Proteomes" id="UP000198817">
    <property type="component" value="Unassembled WGS sequence"/>
</dbReference>
<dbReference type="InterPro" id="IPR011010">
    <property type="entry name" value="DNA_brk_join_enz"/>
</dbReference>
<evidence type="ECO:0000313" key="5">
    <source>
        <dbReference type="EMBL" id="SFU67302.1"/>
    </source>
</evidence>
<name>A0A1I7I2X4_9FIRM</name>
<organism evidence="5 6">
    <name type="scientific">Eubacterium pyruvativorans</name>
    <dbReference type="NCBI Taxonomy" id="155865"/>
    <lineage>
        <taxon>Bacteria</taxon>
        <taxon>Bacillati</taxon>
        <taxon>Bacillota</taxon>
        <taxon>Clostridia</taxon>
        <taxon>Eubacteriales</taxon>
        <taxon>Eubacteriaceae</taxon>
        <taxon>Eubacterium</taxon>
    </lineage>
</organism>
<dbReference type="AlphaFoldDB" id="A0A1I7I2X4"/>
<dbReference type="EMBL" id="FPBT01000030">
    <property type="protein sequence ID" value="SFU67302.1"/>
    <property type="molecule type" value="Genomic_DNA"/>
</dbReference>
<dbReference type="GO" id="GO:0003677">
    <property type="term" value="F:DNA binding"/>
    <property type="evidence" value="ECO:0007669"/>
    <property type="project" value="UniProtKB-KW"/>
</dbReference>
<keyword evidence="3" id="KW-0233">DNA recombination</keyword>
<accession>A0A1I7I2X4</accession>
<dbReference type="SUPFAM" id="SSF56349">
    <property type="entry name" value="DNA breaking-rejoining enzymes"/>
    <property type="match status" value="1"/>
</dbReference>
<dbReference type="PANTHER" id="PTHR30349">
    <property type="entry name" value="PHAGE INTEGRASE-RELATED"/>
    <property type="match status" value="1"/>
</dbReference>
<comment type="similarity">
    <text evidence="1">Belongs to the 'phage' integrase family.</text>
</comment>
<evidence type="ECO:0000313" key="6">
    <source>
        <dbReference type="Proteomes" id="UP000198817"/>
    </source>
</evidence>
<dbReference type="GO" id="GO:0015074">
    <property type="term" value="P:DNA integration"/>
    <property type="evidence" value="ECO:0007669"/>
    <property type="project" value="InterPro"/>
</dbReference>